<dbReference type="OMA" id="CEWTLPS"/>
<evidence type="ECO:0000256" key="11">
    <source>
        <dbReference type="ARBA" id="ARBA00023136"/>
    </source>
</evidence>
<dbReference type="Pfam" id="PF04188">
    <property type="entry name" value="Mannosyl_trans2"/>
    <property type="match status" value="1"/>
</dbReference>
<feature type="transmembrane region" description="Helical" evidence="12">
    <location>
        <begin position="307"/>
        <end position="328"/>
    </location>
</feature>
<feature type="transmembrane region" description="Helical" evidence="12">
    <location>
        <begin position="80"/>
        <end position="98"/>
    </location>
</feature>
<name>A5DWE0_LODEL</name>
<keyword evidence="10 12" id="KW-1133">Transmembrane helix</keyword>
<dbReference type="GeneID" id="5234269"/>
<keyword evidence="14" id="KW-1185">Reference proteome</keyword>
<reference evidence="13 14" key="1">
    <citation type="journal article" date="2009" name="Nature">
        <title>Evolution of pathogenicity and sexual reproduction in eight Candida genomes.</title>
        <authorList>
            <person name="Butler G."/>
            <person name="Rasmussen M.D."/>
            <person name="Lin M.F."/>
            <person name="Santos M.A."/>
            <person name="Sakthikumar S."/>
            <person name="Munro C.A."/>
            <person name="Rheinbay E."/>
            <person name="Grabherr M."/>
            <person name="Forche A."/>
            <person name="Reedy J.L."/>
            <person name="Agrafioti I."/>
            <person name="Arnaud M.B."/>
            <person name="Bates S."/>
            <person name="Brown A.J."/>
            <person name="Brunke S."/>
            <person name="Costanzo M.C."/>
            <person name="Fitzpatrick D.A."/>
            <person name="de Groot P.W."/>
            <person name="Harris D."/>
            <person name="Hoyer L.L."/>
            <person name="Hube B."/>
            <person name="Klis F.M."/>
            <person name="Kodira C."/>
            <person name="Lennard N."/>
            <person name="Logue M.E."/>
            <person name="Martin R."/>
            <person name="Neiman A.M."/>
            <person name="Nikolaou E."/>
            <person name="Quail M.A."/>
            <person name="Quinn J."/>
            <person name="Santos M.C."/>
            <person name="Schmitzberger F.F."/>
            <person name="Sherlock G."/>
            <person name="Shah P."/>
            <person name="Silverstein K.A."/>
            <person name="Skrzypek M.S."/>
            <person name="Soll D."/>
            <person name="Staggs R."/>
            <person name="Stansfield I."/>
            <person name="Stumpf M.P."/>
            <person name="Sudbery P.E."/>
            <person name="Srikantha T."/>
            <person name="Zeng Q."/>
            <person name="Berman J."/>
            <person name="Berriman M."/>
            <person name="Heitman J."/>
            <person name="Gow N.A."/>
            <person name="Lorenz M.C."/>
            <person name="Birren B.W."/>
            <person name="Kellis M."/>
            <person name="Cuomo C.A."/>
        </authorList>
    </citation>
    <scope>NUCLEOTIDE SEQUENCE [LARGE SCALE GENOMIC DNA]</scope>
    <source>
        <strain evidence="14">ATCC 11503 / BCRC 21390 / CBS 2605 / JCM 1781 / NBRC 1676 / NRRL YB-4239</strain>
    </source>
</reference>
<sequence length="408" mass="47197">MNYPIWSLFCSFSILKILQLVIIYFTPSTFDTSSKLLHTTVYTTSPYNEVTTTILKKLVAWDSVYFNDLFINEIQYEHQFVFCPGWIKLIEVLGSYIYPSIYNDKSTQYYRVQLLSILVSNLLHFTSVLVLFYLTLSIFKLQKLSLRAAKMMILSPAGVFLTTNYSENLSNLLTLLTIAVYFYSVNFGEVSTKSNKSIKSVLGYISSGVIAALNYTVRANGLLLGIMYLFDLYDFAVVDGDLGTCFLTTITGSLLGITFIWQNTYHYFLFCPLRGEWCNKTFPSLFGYAQSHYWSNGFLSYWTPNNIPNFLLAFPVVCWNFISLRYWWKKLPQNRKLTSLVVVNFVLIVSGILFMNVQIMNRVTSGMPLLYWTLANGYEKWWFKYVLMYMLTWNLLQTALFAAFLPPA</sequence>
<comment type="pathway">
    <text evidence="2 12">Glycolipid biosynthesis; glycosylphosphatidylinositol-anchor biosynthesis.</text>
</comment>
<protein>
    <recommendedName>
        <fullName evidence="4 12">GPI mannosyltransferase 2</fullName>
        <ecNumber evidence="12">2.4.1.-</ecNumber>
    </recommendedName>
</protein>
<dbReference type="STRING" id="379508.A5DWE0"/>
<comment type="function">
    <text evidence="12">Mannosyltransferase involved in glycosylphosphatidylinositol-anchor biosynthesis.</text>
</comment>
<evidence type="ECO:0000256" key="5">
    <source>
        <dbReference type="ARBA" id="ARBA00022502"/>
    </source>
</evidence>
<feature type="transmembrane region" description="Helical" evidence="12">
    <location>
        <begin position="172"/>
        <end position="190"/>
    </location>
</feature>
<evidence type="ECO:0000256" key="2">
    <source>
        <dbReference type="ARBA" id="ARBA00004687"/>
    </source>
</evidence>
<keyword evidence="6 12" id="KW-0328">Glycosyltransferase</keyword>
<feature type="transmembrane region" description="Helical" evidence="12">
    <location>
        <begin position="381"/>
        <end position="405"/>
    </location>
</feature>
<dbReference type="PANTHER" id="PTHR12468">
    <property type="entry name" value="GPI MANNOSYLTRANSFERASE 2"/>
    <property type="match status" value="1"/>
</dbReference>
<organism evidence="13 14">
    <name type="scientific">Lodderomyces elongisporus (strain ATCC 11503 / CBS 2605 / JCM 1781 / NBRC 1676 / NRRL YB-4239)</name>
    <name type="common">Yeast</name>
    <name type="synonym">Saccharomyces elongisporus</name>
    <dbReference type="NCBI Taxonomy" id="379508"/>
    <lineage>
        <taxon>Eukaryota</taxon>
        <taxon>Fungi</taxon>
        <taxon>Dikarya</taxon>
        <taxon>Ascomycota</taxon>
        <taxon>Saccharomycotina</taxon>
        <taxon>Pichiomycetes</taxon>
        <taxon>Debaryomycetaceae</taxon>
        <taxon>Candida/Lodderomyces clade</taxon>
        <taxon>Lodderomyces</taxon>
    </lineage>
</organism>
<dbReference type="GO" id="GO:0031501">
    <property type="term" value="C:mannosyltransferase complex"/>
    <property type="evidence" value="ECO:0007669"/>
    <property type="project" value="TreeGrafter"/>
</dbReference>
<keyword evidence="8 12" id="KW-0812">Transmembrane</keyword>
<dbReference type="KEGG" id="lel:PVL30_001649"/>
<dbReference type="GO" id="GO:0004376">
    <property type="term" value="F:GPI mannosyltransferase activity"/>
    <property type="evidence" value="ECO:0007669"/>
    <property type="project" value="InterPro"/>
</dbReference>
<accession>A5DWE0</accession>
<dbReference type="PANTHER" id="PTHR12468:SF2">
    <property type="entry name" value="GPI MANNOSYLTRANSFERASE 2"/>
    <property type="match status" value="1"/>
</dbReference>
<dbReference type="GO" id="GO:0006506">
    <property type="term" value="P:GPI anchor biosynthetic process"/>
    <property type="evidence" value="ECO:0007669"/>
    <property type="project" value="UniProtKB-UniPathway"/>
</dbReference>
<evidence type="ECO:0000256" key="3">
    <source>
        <dbReference type="ARBA" id="ARBA00008698"/>
    </source>
</evidence>
<keyword evidence="7 12" id="KW-0808">Transferase</keyword>
<dbReference type="InterPro" id="IPR007315">
    <property type="entry name" value="PIG-V/Gpi18"/>
</dbReference>
<keyword evidence="9 12" id="KW-0256">Endoplasmic reticulum</keyword>
<dbReference type="eggNOG" id="KOG2647">
    <property type="taxonomic scope" value="Eukaryota"/>
</dbReference>
<dbReference type="GO" id="GO:0005789">
    <property type="term" value="C:endoplasmic reticulum membrane"/>
    <property type="evidence" value="ECO:0007669"/>
    <property type="project" value="UniProtKB-SubCell"/>
</dbReference>
<dbReference type="OrthoDB" id="10252502at2759"/>
<evidence type="ECO:0000256" key="12">
    <source>
        <dbReference type="RuleBase" id="RU363112"/>
    </source>
</evidence>
<dbReference type="InParanoid" id="A5DWE0"/>
<evidence type="ECO:0000256" key="6">
    <source>
        <dbReference type="ARBA" id="ARBA00022676"/>
    </source>
</evidence>
<feature type="transmembrane region" description="Helical" evidence="12">
    <location>
        <begin position="110"/>
        <end position="136"/>
    </location>
</feature>
<dbReference type="FunCoup" id="A5DWE0">
    <property type="interactions" value="286"/>
</dbReference>
<dbReference type="UniPathway" id="UPA00196"/>
<keyword evidence="11 12" id="KW-0472">Membrane</keyword>
<comment type="subcellular location">
    <subcellularLocation>
        <location evidence="1 12">Endoplasmic reticulum membrane</location>
        <topology evidence="1 12">Multi-pass membrane protein</topology>
    </subcellularLocation>
</comment>
<evidence type="ECO:0000256" key="8">
    <source>
        <dbReference type="ARBA" id="ARBA00022692"/>
    </source>
</evidence>
<dbReference type="AlphaFoldDB" id="A5DWE0"/>
<dbReference type="EC" id="2.4.1.-" evidence="12"/>
<evidence type="ECO:0000256" key="10">
    <source>
        <dbReference type="ARBA" id="ARBA00022989"/>
    </source>
</evidence>
<evidence type="ECO:0000313" key="13">
    <source>
        <dbReference type="EMBL" id="EDK43498.1"/>
    </source>
</evidence>
<evidence type="ECO:0000256" key="9">
    <source>
        <dbReference type="ARBA" id="ARBA00022824"/>
    </source>
</evidence>
<dbReference type="HOGENOM" id="CLU_029048_0_0_1"/>
<dbReference type="Proteomes" id="UP000001996">
    <property type="component" value="Unassembled WGS sequence"/>
</dbReference>
<evidence type="ECO:0000256" key="4">
    <source>
        <dbReference type="ARBA" id="ARBA00013795"/>
    </source>
</evidence>
<comment type="similarity">
    <text evidence="3 12">Belongs to the PIGV family.</text>
</comment>
<dbReference type="EMBL" id="CH981525">
    <property type="protein sequence ID" value="EDK43498.1"/>
    <property type="molecule type" value="Genomic_DNA"/>
</dbReference>
<feature type="transmembrane region" description="Helical" evidence="12">
    <location>
        <begin position="6"/>
        <end position="25"/>
    </location>
</feature>
<dbReference type="VEuPathDB" id="FungiDB:LELG_01676"/>
<feature type="transmembrane region" description="Helical" evidence="12">
    <location>
        <begin position="202"/>
        <end position="230"/>
    </location>
</feature>
<evidence type="ECO:0000256" key="1">
    <source>
        <dbReference type="ARBA" id="ARBA00004477"/>
    </source>
</evidence>
<feature type="transmembrane region" description="Helical" evidence="12">
    <location>
        <begin position="340"/>
        <end position="361"/>
    </location>
</feature>
<keyword evidence="5 12" id="KW-0337">GPI-anchor biosynthesis</keyword>
<gene>
    <name evidence="13" type="ORF">LELG_01676</name>
</gene>
<dbReference type="GO" id="GO:0000009">
    <property type="term" value="F:alpha-1,6-mannosyltransferase activity"/>
    <property type="evidence" value="ECO:0007669"/>
    <property type="project" value="InterPro"/>
</dbReference>
<evidence type="ECO:0000313" key="14">
    <source>
        <dbReference type="Proteomes" id="UP000001996"/>
    </source>
</evidence>
<proteinExistence type="inferred from homology"/>
<evidence type="ECO:0000256" key="7">
    <source>
        <dbReference type="ARBA" id="ARBA00022679"/>
    </source>
</evidence>